<evidence type="ECO:0000313" key="3">
    <source>
        <dbReference type="Proteomes" id="UP001295444"/>
    </source>
</evidence>
<feature type="compositionally biased region" description="Basic and acidic residues" evidence="1">
    <location>
        <begin position="285"/>
        <end position="296"/>
    </location>
</feature>
<dbReference type="EMBL" id="OW240918">
    <property type="protein sequence ID" value="CAH2308196.1"/>
    <property type="molecule type" value="Genomic_DNA"/>
</dbReference>
<feature type="region of interest" description="Disordered" evidence="1">
    <location>
        <begin position="272"/>
        <end position="296"/>
    </location>
</feature>
<dbReference type="Proteomes" id="UP001295444">
    <property type="component" value="Chromosome 07"/>
</dbReference>
<feature type="region of interest" description="Disordered" evidence="1">
    <location>
        <begin position="230"/>
        <end position="251"/>
    </location>
</feature>
<keyword evidence="3" id="KW-1185">Reference proteome</keyword>
<name>A0AAD1SVA1_PELCU</name>
<evidence type="ECO:0000256" key="1">
    <source>
        <dbReference type="SAM" id="MobiDB-lite"/>
    </source>
</evidence>
<gene>
    <name evidence="2" type="ORF">PECUL_23A020630</name>
</gene>
<sequence>MEELAKIRRKIKKFSFDNNNGYSRLLIQLFGLAGNGKSSFINTCKYVWDDGVFINHTEAWSDNYDKDGGCTMERISYPLTKTITLVDNRGCKTMDSYETGELYAQLDDNARDITGIFPIVVLTHKIHGDADKMEHIFKSLGAERIFAFENYTPKNNMKTRGRVEDVLMFLYEVIKDVQFRVIKPINIQRDLIRRKEIVFNYIMQSEDKLAEEREKVREAKQRIMEQKCKREIQQKKANKEPSPRQVDAEQKRESVSYYMRLNHYEMVATHSEDIKIGQSTENDPNDLKEEKREQAKKAILNELRNLQLKKETFESDVPKGKQKKKEKK</sequence>
<dbReference type="AlphaFoldDB" id="A0AAD1SVA1"/>
<protein>
    <submittedName>
        <fullName evidence="2">Uncharacterized protein</fullName>
    </submittedName>
</protein>
<evidence type="ECO:0000313" key="2">
    <source>
        <dbReference type="EMBL" id="CAH2308196.1"/>
    </source>
</evidence>
<proteinExistence type="predicted"/>
<organism evidence="2 3">
    <name type="scientific">Pelobates cultripes</name>
    <name type="common">Western spadefoot toad</name>
    <dbReference type="NCBI Taxonomy" id="61616"/>
    <lineage>
        <taxon>Eukaryota</taxon>
        <taxon>Metazoa</taxon>
        <taxon>Chordata</taxon>
        <taxon>Craniata</taxon>
        <taxon>Vertebrata</taxon>
        <taxon>Euteleostomi</taxon>
        <taxon>Amphibia</taxon>
        <taxon>Batrachia</taxon>
        <taxon>Anura</taxon>
        <taxon>Pelobatoidea</taxon>
        <taxon>Pelobatidae</taxon>
        <taxon>Pelobates</taxon>
    </lineage>
</organism>
<reference evidence="2" key="1">
    <citation type="submission" date="2022-03" db="EMBL/GenBank/DDBJ databases">
        <authorList>
            <person name="Alioto T."/>
            <person name="Alioto T."/>
            <person name="Gomez Garrido J."/>
        </authorList>
    </citation>
    <scope>NUCLEOTIDE SEQUENCE</scope>
</reference>
<accession>A0AAD1SVA1</accession>